<dbReference type="EC" id="2.4.1.225" evidence="7"/>
<evidence type="ECO:0000313" key="7">
    <source>
        <dbReference type="EMBL" id="GAX12255.1"/>
    </source>
</evidence>
<name>A0A1Z5JE32_FISSO</name>
<comment type="caution">
    <text evidence="7">The sequence shown here is derived from an EMBL/GenBank/DDBJ whole genome shotgun (WGS) entry which is preliminary data.</text>
</comment>
<dbReference type="PANTHER" id="PTHR48261:SF2">
    <property type="entry name" value="ACETYLGLUCOSAMINYLTRANSFERASE"/>
    <property type="match status" value="1"/>
</dbReference>
<evidence type="ECO:0000256" key="1">
    <source>
        <dbReference type="ARBA" id="ARBA00004370"/>
    </source>
</evidence>
<keyword evidence="4" id="KW-1015">Disulfide bond</keyword>
<protein>
    <submittedName>
        <fullName evidence="7">Glucuronyl/N-acetylglucosaminyl transferase EXT2</fullName>
        <ecNumber evidence="7">2.4.1.224</ecNumber>
        <ecNumber evidence="7">2.4.1.225</ecNumber>
    </submittedName>
</protein>
<evidence type="ECO:0000259" key="6">
    <source>
        <dbReference type="Pfam" id="PF09258"/>
    </source>
</evidence>
<dbReference type="PANTHER" id="PTHR48261">
    <property type="entry name" value="ACETYLGLUCOSAMINYLTRANSFERASE"/>
    <property type="match status" value="1"/>
</dbReference>
<comment type="subcellular location">
    <subcellularLocation>
        <location evidence="1">Membrane</location>
    </subcellularLocation>
</comment>
<dbReference type="Gene3D" id="3.90.550.10">
    <property type="entry name" value="Spore Coat Polysaccharide Biosynthesis Protein SpsA, Chain A"/>
    <property type="match status" value="1"/>
</dbReference>
<dbReference type="GO" id="GO:0016020">
    <property type="term" value="C:membrane"/>
    <property type="evidence" value="ECO:0007669"/>
    <property type="project" value="UniProtKB-SubCell"/>
</dbReference>
<dbReference type="InterPro" id="IPR029044">
    <property type="entry name" value="Nucleotide-diphossugar_trans"/>
</dbReference>
<evidence type="ECO:0000256" key="3">
    <source>
        <dbReference type="ARBA" id="ARBA00023136"/>
    </source>
</evidence>
<dbReference type="Pfam" id="PF09258">
    <property type="entry name" value="Glyco_transf_64"/>
    <property type="match status" value="1"/>
</dbReference>
<accession>A0A1Z5JE32</accession>
<dbReference type="GO" id="GO:0050509">
    <property type="term" value="F:N-acetylglucosaminyl-proteoglycan 4-beta-glucuronosyltransferase activity"/>
    <property type="evidence" value="ECO:0007669"/>
    <property type="project" value="UniProtKB-EC"/>
</dbReference>
<evidence type="ECO:0000256" key="5">
    <source>
        <dbReference type="SAM" id="Phobius"/>
    </source>
</evidence>
<sequence>MLRVRQPATPRKYQSLATSENVELRRTSSSTNVPRCTRFWIELRFRWSLLSLGCRTGLQILFFFLAVSTICFLGDVVVGGYRLPEKFLVEETSFAVIINTYKRPKQLQEAIAHYGSKCGKRSGVDHIYIVWAELDVTPPHPSTFFKSSKLRPGDTSNNSDLTFVRVPRDSLNSRFLPIEGLAWKAIFMVDDDVRVSCKSLQAGFDAWRAHPQSMVGYYPRLSAPSRIQNAGADIELTYYSWPNVYLRQQMNFILTKACFLQERYMAMYWNEEHPREILDYVDQYKNCEDVAMSILVANVTRAESKAHVPEIPIYVEGNIADTGLSSGISSGTGHMDRRSKCLNDITRIYKEHGWEPPLDYAFNLRESSWMQHWPGFWWQTRPSNVFEWLALKNLLK</sequence>
<organism evidence="7 8">
    <name type="scientific">Fistulifera solaris</name>
    <name type="common">Oleaginous diatom</name>
    <dbReference type="NCBI Taxonomy" id="1519565"/>
    <lineage>
        <taxon>Eukaryota</taxon>
        <taxon>Sar</taxon>
        <taxon>Stramenopiles</taxon>
        <taxon>Ochrophyta</taxon>
        <taxon>Bacillariophyta</taxon>
        <taxon>Bacillariophyceae</taxon>
        <taxon>Bacillariophycidae</taxon>
        <taxon>Naviculales</taxon>
        <taxon>Naviculaceae</taxon>
        <taxon>Fistulifera</taxon>
    </lineage>
</organism>
<keyword evidence="7" id="KW-0328">Glycosyltransferase</keyword>
<gene>
    <name evidence="7" type="ORF">FisN_1Hh186</name>
</gene>
<dbReference type="EMBL" id="BDSP01000050">
    <property type="protein sequence ID" value="GAX12255.1"/>
    <property type="molecule type" value="Genomic_DNA"/>
</dbReference>
<keyword evidence="2 7" id="KW-0808">Transferase</keyword>
<dbReference type="OrthoDB" id="5954868at2759"/>
<reference evidence="7 8" key="1">
    <citation type="journal article" date="2015" name="Plant Cell">
        <title>Oil accumulation by the oleaginous diatom Fistulifera solaris as revealed by the genome and transcriptome.</title>
        <authorList>
            <person name="Tanaka T."/>
            <person name="Maeda Y."/>
            <person name="Veluchamy A."/>
            <person name="Tanaka M."/>
            <person name="Abida H."/>
            <person name="Marechal E."/>
            <person name="Bowler C."/>
            <person name="Muto M."/>
            <person name="Sunaga Y."/>
            <person name="Tanaka M."/>
            <person name="Yoshino T."/>
            <person name="Taniguchi T."/>
            <person name="Fukuda Y."/>
            <person name="Nemoto M."/>
            <person name="Matsumoto M."/>
            <person name="Wong P.S."/>
            <person name="Aburatani S."/>
            <person name="Fujibuchi W."/>
        </authorList>
    </citation>
    <scope>NUCLEOTIDE SEQUENCE [LARGE SCALE GENOMIC DNA]</scope>
    <source>
        <strain evidence="7 8">JPCC DA0580</strain>
    </source>
</reference>
<dbReference type="AlphaFoldDB" id="A0A1Z5JE32"/>
<dbReference type="InterPro" id="IPR015338">
    <property type="entry name" value="GT64_dom"/>
</dbReference>
<evidence type="ECO:0000313" key="8">
    <source>
        <dbReference type="Proteomes" id="UP000198406"/>
    </source>
</evidence>
<keyword evidence="8" id="KW-1185">Reference proteome</keyword>
<dbReference type="Proteomes" id="UP000198406">
    <property type="component" value="Unassembled WGS sequence"/>
</dbReference>
<feature type="domain" description="Glycosyl transferase 64" evidence="6">
    <location>
        <begin position="94"/>
        <end position="351"/>
    </location>
</feature>
<proteinExistence type="predicted"/>
<dbReference type="GO" id="GO:0050508">
    <property type="term" value="F:glucuronosyl-N-acetylglucosaminyl-proteoglycan 4-alpha-N-acetylglucosaminyltransferase activity"/>
    <property type="evidence" value="ECO:0007669"/>
    <property type="project" value="UniProtKB-EC"/>
</dbReference>
<keyword evidence="5" id="KW-0812">Transmembrane</keyword>
<evidence type="ECO:0000256" key="2">
    <source>
        <dbReference type="ARBA" id="ARBA00022679"/>
    </source>
</evidence>
<dbReference type="InterPro" id="IPR004263">
    <property type="entry name" value="Exostosin"/>
</dbReference>
<feature type="transmembrane region" description="Helical" evidence="5">
    <location>
        <begin position="57"/>
        <end position="78"/>
    </location>
</feature>
<keyword evidence="5" id="KW-1133">Transmembrane helix</keyword>
<dbReference type="SUPFAM" id="SSF53448">
    <property type="entry name" value="Nucleotide-diphospho-sugar transferases"/>
    <property type="match status" value="1"/>
</dbReference>
<dbReference type="EC" id="2.4.1.224" evidence="7"/>
<evidence type="ECO:0000256" key="4">
    <source>
        <dbReference type="ARBA" id="ARBA00023157"/>
    </source>
</evidence>
<dbReference type="InParanoid" id="A0A1Z5JE32"/>
<keyword evidence="3 5" id="KW-0472">Membrane</keyword>